<accession>A0AAN8A8K8</accession>
<evidence type="ECO:0000256" key="8">
    <source>
        <dbReference type="ARBA" id="ARBA00049001"/>
    </source>
</evidence>
<evidence type="ECO:0000256" key="3">
    <source>
        <dbReference type="ARBA" id="ARBA00022679"/>
    </source>
</evidence>
<keyword evidence="4" id="KW-0548">Nucleotidyltransferase</keyword>
<dbReference type="CDD" id="cd02165">
    <property type="entry name" value="NMNAT"/>
    <property type="match status" value="1"/>
</dbReference>
<dbReference type="GO" id="GO:0000309">
    <property type="term" value="F:nicotinamide-nucleotide adenylyltransferase activity"/>
    <property type="evidence" value="ECO:0007669"/>
    <property type="project" value="UniProtKB-EC"/>
</dbReference>
<evidence type="ECO:0000256" key="2">
    <source>
        <dbReference type="ARBA" id="ARBA00022642"/>
    </source>
</evidence>
<feature type="domain" description="Cytidyltransferase-like" evidence="9">
    <location>
        <begin position="52"/>
        <end position="250"/>
    </location>
</feature>
<dbReference type="Proteomes" id="UP001306508">
    <property type="component" value="Unassembled WGS sequence"/>
</dbReference>
<proteinExistence type="predicted"/>
<evidence type="ECO:0000256" key="7">
    <source>
        <dbReference type="ARBA" id="ARBA00023027"/>
    </source>
</evidence>
<dbReference type="GO" id="GO:0005524">
    <property type="term" value="F:ATP binding"/>
    <property type="evidence" value="ECO:0007669"/>
    <property type="project" value="UniProtKB-KW"/>
</dbReference>
<evidence type="ECO:0000256" key="5">
    <source>
        <dbReference type="ARBA" id="ARBA00022741"/>
    </source>
</evidence>
<name>A0AAN8A8K8_9SACH</name>
<comment type="caution">
    <text evidence="10">The sequence shown here is derived from an EMBL/GenBank/DDBJ whole genome shotgun (WGS) entry which is preliminary data.</text>
</comment>
<protein>
    <recommendedName>
        <fullName evidence="9">Cytidyltransferase-like domain-containing protein</fullName>
    </recommendedName>
</protein>
<keyword evidence="11" id="KW-1185">Reference proteome</keyword>
<dbReference type="PANTHER" id="PTHR31285:SF0">
    <property type="entry name" value="NICOTINAMIDE MONONUCLEOTIDE ADENYLYLTRANSFERASE"/>
    <property type="match status" value="1"/>
</dbReference>
<reference evidence="11" key="1">
    <citation type="submission" date="2023-07" db="EMBL/GenBank/DDBJ databases">
        <title>A draft genome of Kazachstania heterogenica Y-27499.</title>
        <authorList>
            <person name="Donic C."/>
            <person name="Kralova J.S."/>
            <person name="Fidel L."/>
            <person name="Ben-Dor S."/>
            <person name="Jung S."/>
        </authorList>
    </citation>
    <scope>NUCLEOTIDE SEQUENCE [LARGE SCALE GENOMIC DNA]</scope>
    <source>
        <strain evidence="11">Y27499</strain>
    </source>
</reference>
<keyword evidence="6" id="KW-0067">ATP-binding</keyword>
<dbReference type="PANTHER" id="PTHR31285">
    <property type="entry name" value="NICOTINAMIDE MONONUCLEOTIDE ADENYLYLTRANSFERASE"/>
    <property type="match status" value="1"/>
</dbReference>
<comment type="pathway">
    <text evidence="1">Cofactor biosynthesis; NAD(+) biosynthesis.</text>
</comment>
<evidence type="ECO:0000259" key="9">
    <source>
        <dbReference type="Pfam" id="PF01467"/>
    </source>
</evidence>
<dbReference type="AlphaFoldDB" id="A0AAN8A8K8"/>
<dbReference type="GO" id="GO:0005737">
    <property type="term" value="C:cytoplasm"/>
    <property type="evidence" value="ECO:0007669"/>
    <property type="project" value="TreeGrafter"/>
</dbReference>
<organism evidence="10 11">
    <name type="scientific">Arxiozyma heterogenica</name>
    <dbReference type="NCBI Taxonomy" id="278026"/>
    <lineage>
        <taxon>Eukaryota</taxon>
        <taxon>Fungi</taxon>
        <taxon>Dikarya</taxon>
        <taxon>Ascomycota</taxon>
        <taxon>Saccharomycotina</taxon>
        <taxon>Saccharomycetes</taxon>
        <taxon>Saccharomycetales</taxon>
        <taxon>Saccharomycetaceae</taxon>
        <taxon>Arxiozyma</taxon>
    </lineage>
</organism>
<evidence type="ECO:0000313" key="10">
    <source>
        <dbReference type="EMBL" id="KAK5779640.1"/>
    </source>
</evidence>
<dbReference type="GO" id="GO:0005634">
    <property type="term" value="C:nucleus"/>
    <property type="evidence" value="ECO:0007669"/>
    <property type="project" value="TreeGrafter"/>
</dbReference>
<keyword evidence="7" id="KW-0520">NAD</keyword>
<dbReference type="GO" id="GO:0016887">
    <property type="term" value="F:ATP hydrolysis activity"/>
    <property type="evidence" value="ECO:0007669"/>
    <property type="project" value="TreeGrafter"/>
</dbReference>
<gene>
    <name evidence="10" type="ORF">RI543_003532</name>
</gene>
<keyword evidence="2" id="KW-0662">Pyridine nucleotide biosynthesis</keyword>
<dbReference type="GO" id="GO:0009435">
    <property type="term" value="P:NAD+ biosynthetic process"/>
    <property type="evidence" value="ECO:0007669"/>
    <property type="project" value="InterPro"/>
</dbReference>
<evidence type="ECO:0000313" key="11">
    <source>
        <dbReference type="Proteomes" id="UP001306508"/>
    </source>
</evidence>
<dbReference type="InterPro" id="IPR005248">
    <property type="entry name" value="NadD/NMNAT"/>
</dbReference>
<evidence type="ECO:0000256" key="6">
    <source>
        <dbReference type="ARBA" id="ARBA00022840"/>
    </source>
</evidence>
<keyword evidence="3" id="KW-0808">Transferase</keyword>
<dbReference type="EMBL" id="JAWIZZ010000047">
    <property type="protein sequence ID" value="KAK5779640.1"/>
    <property type="molecule type" value="Genomic_DNA"/>
</dbReference>
<dbReference type="InterPro" id="IPR014729">
    <property type="entry name" value="Rossmann-like_a/b/a_fold"/>
</dbReference>
<keyword evidence="5" id="KW-0547">Nucleotide-binding</keyword>
<dbReference type="Gene3D" id="3.40.50.620">
    <property type="entry name" value="HUPs"/>
    <property type="match status" value="1"/>
</dbReference>
<dbReference type="SUPFAM" id="SSF52374">
    <property type="entry name" value="Nucleotidylyl transferase"/>
    <property type="match status" value="1"/>
</dbReference>
<dbReference type="Pfam" id="PF01467">
    <property type="entry name" value="CTP_transf_like"/>
    <property type="match status" value="1"/>
</dbReference>
<evidence type="ECO:0000256" key="1">
    <source>
        <dbReference type="ARBA" id="ARBA00004790"/>
    </source>
</evidence>
<comment type="catalytic activity">
    <reaction evidence="8">
        <text>beta-nicotinamide D-ribonucleotide + ATP + H(+) = diphosphate + NAD(+)</text>
        <dbReference type="Rhea" id="RHEA:21360"/>
        <dbReference type="ChEBI" id="CHEBI:14649"/>
        <dbReference type="ChEBI" id="CHEBI:15378"/>
        <dbReference type="ChEBI" id="CHEBI:30616"/>
        <dbReference type="ChEBI" id="CHEBI:33019"/>
        <dbReference type="ChEBI" id="CHEBI:57540"/>
        <dbReference type="EC" id="2.7.7.1"/>
    </reaction>
</comment>
<evidence type="ECO:0000256" key="4">
    <source>
        <dbReference type="ARBA" id="ARBA00022695"/>
    </source>
</evidence>
<dbReference type="InterPro" id="IPR004821">
    <property type="entry name" value="Cyt_trans-like"/>
</dbReference>
<sequence length="293" mass="33869">MELTSGFTSCLQKYLDFEINKNTQEFTIVEGNDRILPDEESGEKNPILLVLDSSFNPPHWGHYTLIKKSYEYYSQSYPNKKIHVLLLLSVQNADKEAKPASFDKRMDMMCIMSRLLNKNFESLSTYVGLTIFGKFVDKDSIIRKKFFNQGVIVYLVGFDTIIRIFDPKYYIPQAPAVVLQHFMKNVEFCCLTRSNVNDNESEDFTNQSTYSQDILQGKYEPLIPKEWGHKINILSNNPKYINVSSSKIRKLMVPLHGTKSLNEEILNDLKKQLPNQIIEYIIQSSESKSIFSA</sequence>